<comment type="caution">
    <text evidence="1">The sequence shown here is derived from an EMBL/GenBank/DDBJ whole genome shotgun (WGS) entry which is preliminary data.</text>
</comment>
<keyword evidence="2" id="KW-1185">Reference proteome</keyword>
<accession>A0ABP5JT48</accession>
<sequence length="68" mass="6896">MTSRTVEAVRAAVAGAADAAGAWRVSGASATVPARAADTRRGVLRVMGKRLPHAGGTANVKKIRVTTP</sequence>
<gene>
    <name evidence="1" type="ORF">GCM10009727_04140</name>
</gene>
<protein>
    <submittedName>
        <fullName evidence="1">Uncharacterized protein</fullName>
    </submittedName>
</protein>
<dbReference type="EMBL" id="BAAAMR010000002">
    <property type="protein sequence ID" value="GAA2119901.1"/>
    <property type="molecule type" value="Genomic_DNA"/>
</dbReference>
<dbReference type="Proteomes" id="UP001501020">
    <property type="component" value="Unassembled WGS sequence"/>
</dbReference>
<evidence type="ECO:0000313" key="1">
    <source>
        <dbReference type="EMBL" id="GAA2119901.1"/>
    </source>
</evidence>
<name>A0ABP5JT48_9ACTN</name>
<organism evidence="1 2">
    <name type="scientific">Actinomadura napierensis</name>
    <dbReference type="NCBI Taxonomy" id="267854"/>
    <lineage>
        <taxon>Bacteria</taxon>
        <taxon>Bacillati</taxon>
        <taxon>Actinomycetota</taxon>
        <taxon>Actinomycetes</taxon>
        <taxon>Streptosporangiales</taxon>
        <taxon>Thermomonosporaceae</taxon>
        <taxon>Actinomadura</taxon>
    </lineage>
</organism>
<evidence type="ECO:0000313" key="2">
    <source>
        <dbReference type="Proteomes" id="UP001501020"/>
    </source>
</evidence>
<proteinExistence type="predicted"/>
<reference evidence="2" key="1">
    <citation type="journal article" date="2019" name="Int. J. Syst. Evol. Microbiol.">
        <title>The Global Catalogue of Microorganisms (GCM) 10K type strain sequencing project: providing services to taxonomists for standard genome sequencing and annotation.</title>
        <authorList>
            <consortium name="The Broad Institute Genomics Platform"/>
            <consortium name="The Broad Institute Genome Sequencing Center for Infectious Disease"/>
            <person name="Wu L."/>
            <person name="Ma J."/>
        </authorList>
    </citation>
    <scope>NUCLEOTIDE SEQUENCE [LARGE SCALE GENOMIC DNA]</scope>
    <source>
        <strain evidence="2">JCM 13850</strain>
    </source>
</reference>